<evidence type="ECO:0000313" key="3">
    <source>
        <dbReference type="Proteomes" id="UP000032360"/>
    </source>
</evidence>
<organism evidence="2 3">
    <name type="scientific">Acidithrix ferrooxidans</name>
    <dbReference type="NCBI Taxonomy" id="1280514"/>
    <lineage>
        <taxon>Bacteria</taxon>
        <taxon>Bacillati</taxon>
        <taxon>Actinomycetota</taxon>
        <taxon>Acidimicrobiia</taxon>
        <taxon>Acidimicrobiales</taxon>
        <taxon>Acidimicrobiaceae</taxon>
        <taxon>Acidithrix</taxon>
    </lineage>
</organism>
<dbReference type="EMBL" id="JXYS01000102">
    <property type="protein sequence ID" value="KJF16039.1"/>
    <property type="molecule type" value="Genomic_DNA"/>
</dbReference>
<comment type="caution">
    <text evidence="2">The sequence shown here is derived from an EMBL/GenBank/DDBJ whole genome shotgun (WGS) entry which is preliminary data.</text>
</comment>
<gene>
    <name evidence="2" type="ORF">AXFE_31130</name>
</gene>
<name>A0A0D8HDT0_9ACTN</name>
<keyword evidence="3" id="KW-1185">Reference proteome</keyword>
<dbReference type="Pfam" id="PF13304">
    <property type="entry name" value="AAA_21"/>
    <property type="match status" value="1"/>
</dbReference>
<dbReference type="CDD" id="cd00267">
    <property type="entry name" value="ABC_ATPase"/>
    <property type="match status" value="1"/>
</dbReference>
<dbReference type="GO" id="GO:0016887">
    <property type="term" value="F:ATP hydrolysis activity"/>
    <property type="evidence" value="ECO:0007669"/>
    <property type="project" value="InterPro"/>
</dbReference>
<dbReference type="Proteomes" id="UP000032360">
    <property type="component" value="Unassembled WGS sequence"/>
</dbReference>
<protein>
    <recommendedName>
        <fullName evidence="1">ATPase AAA-type core domain-containing protein</fullName>
    </recommendedName>
</protein>
<feature type="domain" description="ATPase AAA-type core" evidence="1">
    <location>
        <begin position="167"/>
        <end position="262"/>
    </location>
</feature>
<proteinExistence type="predicted"/>
<dbReference type="SUPFAM" id="SSF52540">
    <property type="entry name" value="P-loop containing nucleoside triphosphate hydrolases"/>
    <property type="match status" value="1"/>
</dbReference>
<dbReference type="InterPro" id="IPR027417">
    <property type="entry name" value="P-loop_NTPase"/>
</dbReference>
<reference evidence="2 3" key="1">
    <citation type="submission" date="2015-01" db="EMBL/GenBank/DDBJ databases">
        <title>Draft genome of the acidophilic iron oxidizer Acidithrix ferrooxidans strain Py-F3.</title>
        <authorList>
            <person name="Poehlein A."/>
            <person name="Eisen S."/>
            <person name="Schloemann M."/>
            <person name="Johnson B.D."/>
            <person name="Daniel R."/>
            <person name="Muehling M."/>
        </authorList>
    </citation>
    <scope>NUCLEOTIDE SEQUENCE [LARGE SCALE GENOMIC DNA]</scope>
    <source>
        <strain evidence="2 3">Py-F3</strain>
    </source>
</reference>
<dbReference type="AlphaFoldDB" id="A0A0D8HDT0"/>
<dbReference type="InterPro" id="IPR003959">
    <property type="entry name" value="ATPase_AAA_core"/>
</dbReference>
<dbReference type="GO" id="GO:0005524">
    <property type="term" value="F:ATP binding"/>
    <property type="evidence" value="ECO:0007669"/>
    <property type="project" value="InterPro"/>
</dbReference>
<dbReference type="PANTHER" id="PTHR40396:SF1">
    <property type="entry name" value="ATPASE AAA-TYPE CORE DOMAIN-CONTAINING PROTEIN"/>
    <property type="match status" value="1"/>
</dbReference>
<evidence type="ECO:0000259" key="1">
    <source>
        <dbReference type="Pfam" id="PF13304"/>
    </source>
</evidence>
<accession>A0A0D8HDT0</accession>
<evidence type="ECO:0000313" key="2">
    <source>
        <dbReference type="EMBL" id="KJF16039.1"/>
    </source>
</evidence>
<sequence>MLVQEVRYVYQIEFDRNGIRAESLYSYPERRRRLLFRREGGQLELRRGITSLSGIRELLTNTMMVLSIAAKLQVREISSFASALSGFGFVGNVSWNTSRFSRPTWHRSTQRIFEEGDGIATQSLFDDIVPGRFTSREMAMALLRFADLGIIEVQIPQNVLEDLPNTPRLRSNAPGKQLKLIHGAPGQELAFDFAEESEGTRRWFSLIGPILKTFEFGQVLIIDEIDAGLHSNLSARLVELFQDPSANPNNAQLIFTTHDTSLSNHLNRDEVWFTEKGANGSTSLKALAEFSGDMVRRSLNLEKAYLQGRFGGIPYLDQLAFFRLLGPVASSD</sequence>
<dbReference type="PANTHER" id="PTHR40396">
    <property type="entry name" value="ATPASE-LIKE PROTEIN"/>
    <property type="match status" value="1"/>
</dbReference>
<dbReference type="Gene3D" id="3.40.50.300">
    <property type="entry name" value="P-loop containing nucleotide triphosphate hydrolases"/>
    <property type="match status" value="1"/>
</dbReference>
<dbReference type="STRING" id="1280514.AXFE_31130"/>